<dbReference type="AlphaFoldDB" id="A0A1N7J3Z6"/>
<keyword evidence="3" id="KW-1185">Reference proteome</keyword>
<feature type="domain" description="Anti sigma-E protein RseA N-terminal" evidence="1">
    <location>
        <begin position="6"/>
        <end position="80"/>
    </location>
</feature>
<dbReference type="CDD" id="cd16328">
    <property type="entry name" value="RseA_N"/>
    <property type="match status" value="1"/>
</dbReference>
<dbReference type="PANTHER" id="PTHR38104:SF1">
    <property type="entry name" value="ANTI-SIGMA-E FACTOR RSEA"/>
    <property type="match status" value="1"/>
</dbReference>
<dbReference type="PANTHER" id="PTHR38104">
    <property type="match status" value="1"/>
</dbReference>
<accession>A0A1N7J3Z6</accession>
<dbReference type="STRING" id="484498.SAMN05421686_101326"/>
<proteinExistence type="predicted"/>
<dbReference type="OrthoDB" id="5734981at2"/>
<dbReference type="InterPro" id="IPR036147">
    <property type="entry name" value="Anti-sigma_E_RseA_N_sf"/>
</dbReference>
<dbReference type="RefSeq" id="WP_076513801.1">
    <property type="nucleotide sequence ID" value="NZ_FTOH01000001.1"/>
</dbReference>
<dbReference type="Pfam" id="PF03872">
    <property type="entry name" value="RseA_N"/>
    <property type="match status" value="1"/>
</dbReference>
<dbReference type="SUPFAM" id="SSF89069">
    <property type="entry name" value="N-terminal, cytoplasmic domain of anti-sigmaE factor RseA"/>
    <property type="match status" value="1"/>
</dbReference>
<evidence type="ECO:0000259" key="1">
    <source>
        <dbReference type="Pfam" id="PF03872"/>
    </source>
</evidence>
<name>A0A1N7J3Z6_9GAMM</name>
<protein>
    <submittedName>
        <fullName evidence="2">Anti sigma-E protein, RseA</fullName>
    </submittedName>
</protein>
<dbReference type="Proteomes" id="UP000185639">
    <property type="component" value="Unassembled WGS sequence"/>
</dbReference>
<dbReference type="GO" id="GO:0016989">
    <property type="term" value="F:sigma factor antagonist activity"/>
    <property type="evidence" value="ECO:0007669"/>
    <property type="project" value="InterPro"/>
</dbReference>
<sequence>MKNRIRESLSALCDGECDELELRRVLNHVENDAEFREQWANFHLIGAAMRGESVDTVDLSKGIMQAIEGEPMDEVPGADEASASISAAAPDVETYDATQPKASVLPGWMVSGAVAASVTMAVLLGARVLSVPDVTVGSADMTLAKAEAVQSAPAVMPQSSVAVASVAADTQMSAAELAEAQERLKQYVLEHEDQAFGMETHQAVPYARVANFGQDSGIRERVRAEVSAGPAPE</sequence>
<reference evidence="3" key="1">
    <citation type="submission" date="2017-01" db="EMBL/GenBank/DDBJ databases">
        <authorList>
            <person name="Varghese N."/>
            <person name="Submissions S."/>
        </authorList>
    </citation>
    <scope>NUCLEOTIDE SEQUENCE [LARGE SCALE GENOMIC DNA]</scope>
    <source>
        <strain evidence="3">DSM 24913</strain>
    </source>
</reference>
<gene>
    <name evidence="2" type="ORF">SAMN05421686_101326</name>
</gene>
<evidence type="ECO:0000313" key="2">
    <source>
        <dbReference type="EMBL" id="SIS44034.1"/>
    </source>
</evidence>
<dbReference type="InterPro" id="IPR052383">
    <property type="entry name" value="Anti-sigma-E_RseA-like"/>
</dbReference>
<dbReference type="Gene3D" id="1.10.10.880">
    <property type="entry name" value="Anti sigma-E protein RseA, N-terminal domain"/>
    <property type="match status" value="1"/>
</dbReference>
<dbReference type="InterPro" id="IPR005572">
    <property type="entry name" value="Anti-sigma_E_RseA_N"/>
</dbReference>
<organism evidence="2 3">
    <name type="scientific">Thalassolituus maritimus</name>
    <dbReference type="NCBI Taxonomy" id="484498"/>
    <lineage>
        <taxon>Bacteria</taxon>
        <taxon>Pseudomonadati</taxon>
        <taxon>Pseudomonadota</taxon>
        <taxon>Gammaproteobacteria</taxon>
        <taxon>Oceanospirillales</taxon>
        <taxon>Oceanospirillaceae</taxon>
        <taxon>Thalassolituus</taxon>
    </lineage>
</organism>
<dbReference type="EMBL" id="FTOH01000001">
    <property type="protein sequence ID" value="SIS44034.1"/>
    <property type="molecule type" value="Genomic_DNA"/>
</dbReference>
<evidence type="ECO:0000313" key="3">
    <source>
        <dbReference type="Proteomes" id="UP000185639"/>
    </source>
</evidence>